<accession>A0AAV5X2V6</accession>
<feature type="domain" description="Nematode cuticle collagen N-terminal" evidence="3">
    <location>
        <begin position="27"/>
        <end position="59"/>
    </location>
</feature>
<dbReference type="AlphaFoldDB" id="A0AAV5X2V6"/>
<dbReference type="EMBL" id="BTSY01000176">
    <property type="protein sequence ID" value="GMT37553.1"/>
    <property type="molecule type" value="Genomic_DNA"/>
</dbReference>
<dbReference type="Pfam" id="PF01484">
    <property type="entry name" value="Col_cuticle_N"/>
    <property type="match status" value="1"/>
</dbReference>
<evidence type="ECO:0000259" key="3">
    <source>
        <dbReference type="Pfam" id="PF01484"/>
    </source>
</evidence>
<dbReference type="PANTHER" id="PTHR24637">
    <property type="entry name" value="COLLAGEN"/>
    <property type="match status" value="1"/>
</dbReference>
<gene>
    <name evidence="4" type="ORF">PFISCL1PPCAC_28850</name>
</gene>
<dbReference type="InterPro" id="IPR008160">
    <property type="entry name" value="Collagen"/>
</dbReference>
<feature type="compositionally biased region" description="Polar residues" evidence="2">
    <location>
        <begin position="305"/>
        <end position="315"/>
    </location>
</feature>
<keyword evidence="1" id="KW-0677">Repeat</keyword>
<dbReference type="PANTHER" id="PTHR24637:SF236">
    <property type="entry name" value="NEMATODE CUTICLE COLLAGEN N-TERMINAL DOMAIN-CONTAINING PROTEIN"/>
    <property type="match status" value="1"/>
</dbReference>
<feature type="compositionally biased region" description="Low complexity" evidence="2">
    <location>
        <begin position="231"/>
        <end position="249"/>
    </location>
</feature>
<dbReference type="GO" id="GO:0042302">
    <property type="term" value="F:structural constituent of cuticle"/>
    <property type="evidence" value="ECO:0007669"/>
    <property type="project" value="InterPro"/>
</dbReference>
<evidence type="ECO:0000313" key="5">
    <source>
        <dbReference type="Proteomes" id="UP001432322"/>
    </source>
</evidence>
<evidence type="ECO:0000313" key="4">
    <source>
        <dbReference type="EMBL" id="GMT37553.1"/>
    </source>
</evidence>
<keyword evidence="5" id="KW-1185">Reference proteome</keyword>
<reference evidence="4" key="1">
    <citation type="submission" date="2023-10" db="EMBL/GenBank/DDBJ databases">
        <title>Genome assembly of Pristionchus species.</title>
        <authorList>
            <person name="Yoshida K."/>
            <person name="Sommer R.J."/>
        </authorList>
    </citation>
    <scope>NUCLEOTIDE SEQUENCE</scope>
    <source>
        <strain evidence="4">RS5133</strain>
    </source>
</reference>
<feature type="non-terminal residue" evidence="4">
    <location>
        <position position="1"/>
    </location>
</feature>
<evidence type="ECO:0000256" key="2">
    <source>
        <dbReference type="SAM" id="MobiDB-lite"/>
    </source>
</evidence>
<name>A0AAV5X2V6_9BILA</name>
<organism evidence="4 5">
    <name type="scientific">Pristionchus fissidentatus</name>
    <dbReference type="NCBI Taxonomy" id="1538716"/>
    <lineage>
        <taxon>Eukaryota</taxon>
        <taxon>Metazoa</taxon>
        <taxon>Ecdysozoa</taxon>
        <taxon>Nematoda</taxon>
        <taxon>Chromadorea</taxon>
        <taxon>Rhabditida</taxon>
        <taxon>Rhabditina</taxon>
        <taxon>Diplogasteromorpha</taxon>
        <taxon>Diplogasteroidea</taxon>
        <taxon>Neodiplogasteridae</taxon>
        <taxon>Pristionchus</taxon>
    </lineage>
</organism>
<feature type="compositionally biased region" description="Gly residues" evidence="2">
    <location>
        <begin position="197"/>
        <end position="211"/>
    </location>
</feature>
<dbReference type="Proteomes" id="UP001432322">
    <property type="component" value="Unassembled WGS sequence"/>
</dbReference>
<feature type="compositionally biased region" description="Gly residues" evidence="2">
    <location>
        <begin position="250"/>
        <end position="268"/>
    </location>
</feature>
<evidence type="ECO:0000256" key="1">
    <source>
        <dbReference type="ARBA" id="ARBA00022737"/>
    </source>
</evidence>
<comment type="caution">
    <text evidence="4">The sequence shown here is derived from an EMBL/GenBank/DDBJ whole genome shotgun (WGS) entry which is preliminary data.</text>
</comment>
<feature type="region of interest" description="Disordered" evidence="2">
    <location>
        <begin position="144"/>
        <end position="332"/>
    </location>
</feature>
<feature type="region of interest" description="Disordered" evidence="2">
    <location>
        <begin position="99"/>
        <end position="122"/>
    </location>
</feature>
<proteinExistence type="predicted"/>
<dbReference type="InterPro" id="IPR002486">
    <property type="entry name" value="Col_cuticle_N"/>
</dbReference>
<protein>
    <recommendedName>
        <fullName evidence="3">Nematode cuticle collagen N-terminal domain-containing protein</fullName>
    </recommendedName>
</protein>
<feature type="compositionally biased region" description="Basic and acidic residues" evidence="2">
    <location>
        <begin position="183"/>
        <end position="196"/>
    </location>
</feature>
<dbReference type="Pfam" id="PF01391">
    <property type="entry name" value="Collagen"/>
    <property type="match status" value="1"/>
</dbReference>
<sequence>QMTLGKTVVSIASPEAYCNSVIDRDFAGMMFTDLQHFHEERMGDMDEFRMYANDAWAQMIHANSLNGFSAARLPFEVRGKRSASHCGCAKGPNNCPAGPAGPPGAPGEAGLDGDNGADGQAGTAGIAFSEQANGGGCISCPAGEAGPAGPDGDVGEPGQDGYPGESGRPGSNGQPGAQGEQGDAGRDGAPGRDGRPGGRGKNGKRGQGAAGVAGRVGAPGHRGKNGAHGRPGLSGTPGPQGPQGVAGQPGLRGGDGYPGEQGGSGLPGAGRRLLPLPPSRLSRRLSAYVEQSPATGYEAPAPSAPTYSQPPQETYINKPAPAPQGYSRRRAA</sequence>